<organism evidence="2">
    <name type="scientific">Rhipicephalus microplus</name>
    <name type="common">Cattle tick</name>
    <name type="synonym">Boophilus microplus</name>
    <dbReference type="NCBI Taxonomy" id="6941"/>
    <lineage>
        <taxon>Eukaryota</taxon>
        <taxon>Metazoa</taxon>
        <taxon>Ecdysozoa</taxon>
        <taxon>Arthropoda</taxon>
        <taxon>Chelicerata</taxon>
        <taxon>Arachnida</taxon>
        <taxon>Acari</taxon>
        <taxon>Parasitiformes</taxon>
        <taxon>Ixodida</taxon>
        <taxon>Ixodoidea</taxon>
        <taxon>Ixodidae</taxon>
        <taxon>Rhipicephalinae</taxon>
        <taxon>Rhipicephalus</taxon>
        <taxon>Boophilus</taxon>
    </lineage>
</organism>
<reference evidence="2" key="1">
    <citation type="submission" date="2020-03" db="EMBL/GenBank/DDBJ databases">
        <title>A transcriptome and proteome of the tick Rhipicephalus microplus shaped by the genetic composition of its hosts and developmental stage.</title>
        <authorList>
            <person name="Garcia G.R."/>
            <person name="Ribeiro J.M.C."/>
            <person name="Maruyama S.R."/>
            <person name="Gardinasse L.G."/>
            <person name="Nelson K."/>
            <person name="Ferreira B.R."/>
            <person name="Andrade T.G."/>
            <person name="Santos I.K.F.M."/>
        </authorList>
    </citation>
    <scope>NUCLEOTIDE SEQUENCE</scope>
    <source>
        <strain evidence="2">NSGR</strain>
        <tissue evidence="2">Salivary glands</tissue>
    </source>
</reference>
<evidence type="ECO:0000313" key="2">
    <source>
        <dbReference type="EMBL" id="NIE49556.1"/>
    </source>
</evidence>
<dbReference type="VEuPathDB" id="VectorBase:LOC119187725"/>
<sequence>MSSLFPEETSVSLIYWADLYILHRNGSSTRLLRVKEEGRSREHVLTVLEPYMKEMSVSTTTTISSTTSPEESKVADTSKVYLADLNNALVYSLRQEVAGHEHLNQTELAALVHFVDVLVKVRTNWVDGIT</sequence>
<dbReference type="OrthoDB" id="59470at2759"/>
<dbReference type="InterPro" id="IPR040986">
    <property type="entry name" value="QSOX_FAD-bd_dom"/>
</dbReference>
<evidence type="ECO:0000259" key="1">
    <source>
        <dbReference type="Pfam" id="PF18371"/>
    </source>
</evidence>
<dbReference type="EMBL" id="GIKN01007283">
    <property type="protein sequence ID" value="NIE49556.1"/>
    <property type="molecule type" value="Transcribed_RNA"/>
</dbReference>
<dbReference type="InterPro" id="IPR042568">
    <property type="entry name" value="QSOX_FAD-bd_sf"/>
</dbReference>
<name>A0A6G5AH75_RHIMP</name>
<accession>A0A6G5AH75</accession>
<proteinExistence type="predicted"/>
<dbReference type="AlphaFoldDB" id="A0A6G5AH75"/>
<feature type="domain" description="Sulfhydryl oxidase flavin adenine dinucleotide (FAD) binding" evidence="1">
    <location>
        <begin position="76"/>
        <end position="120"/>
    </location>
</feature>
<dbReference type="Pfam" id="PF18371">
    <property type="entry name" value="FAD_SOX"/>
    <property type="match status" value="1"/>
</dbReference>
<protein>
    <recommendedName>
        <fullName evidence="1">Sulfhydryl oxidase flavin adenine dinucleotide (FAD) binding domain-containing protein</fullName>
    </recommendedName>
</protein>
<dbReference type="Gene3D" id="1.20.120.1960">
    <property type="entry name" value="QSOX sulfhydryl oxidase domain"/>
    <property type="match status" value="1"/>
</dbReference>